<gene>
    <name evidence="10 11" type="primary">pckA</name>
    <name evidence="11" type="ORF">VF724_15000</name>
</gene>
<keyword evidence="10" id="KW-0963">Cytoplasm</keyword>
<evidence type="ECO:0000256" key="2">
    <source>
        <dbReference type="ARBA" id="ARBA00006052"/>
    </source>
</evidence>
<keyword evidence="10" id="KW-0464">Manganese</keyword>
<dbReference type="CDD" id="cd00484">
    <property type="entry name" value="PEPCK_ATP"/>
    <property type="match status" value="1"/>
</dbReference>
<dbReference type="SUPFAM" id="SSF53795">
    <property type="entry name" value="PEP carboxykinase-like"/>
    <property type="match status" value="1"/>
</dbReference>
<evidence type="ECO:0000256" key="9">
    <source>
        <dbReference type="ARBA" id="ARBA00047371"/>
    </source>
</evidence>
<evidence type="ECO:0000313" key="12">
    <source>
        <dbReference type="Proteomes" id="UP001310386"/>
    </source>
</evidence>
<dbReference type="HAMAP" id="MF_00453">
    <property type="entry name" value="PEPCK_ATP"/>
    <property type="match status" value="1"/>
</dbReference>
<feature type="binding site" evidence="10">
    <location>
        <position position="217"/>
    </location>
    <ligand>
        <name>Mn(2+)</name>
        <dbReference type="ChEBI" id="CHEBI:29035"/>
    </ligand>
</feature>
<sequence length="528" mass="58006">MNIHVAPSGLHEILAAKKVHHNLSAVQLVELGLQRGEGMLTSTGAFRVETGKYTGRSPKDKFIVREPSVDKDVDWGAVNQPMSQDAFDRLYTKALDYLNKQEELYVFDGFAGADPEYRLAVRFVNEYAWQNLFVRQLFIRPNAEELKHHSPQFTVISVPGLSADPQTDGTRSETFIVVSFEKRVVLIGGTHYAGEMKKSIFSVLNYLLPKQGVLSMHCSANVGKDGDVALFFGLSGTGKTTLSTDPERALIGDDEHGWSDRGVFNFEGGCYAKCIRLSQEGEPEIWNAIRFGTVLENVVLREDTRIADYDSDKLTENTRAAYPLEYIPGALQPSMAGHPQTIIFLTADATGVLPPIAKLTKEQAMYYFLSGYTSKLAGTERGVVEPEATFSTCFGAPFLPLAPTVYAELLGDKINRHDVSVFLVNTGWTGGGYGSGKRMKLGYTRKMVTAAVAGQLNDAEYETDPIFGLAIPKAVEGVPSDILQPKNTWADPEAYDRTAKQLAAQFAENFKKFKGVAESIQQAGPSVQ</sequence>
<dbReference type="RefSeq" id="WP_371755086.1">
    <property type="nucleotide sequence ID" value="NZ_JAYJLD010000025.1"/>
</dbReference>
<feature type="binding site" evidence="10">
    <location>
        <position position="56"/>
    </location>
    <ligand>
        <name>substrate</name>
    </ligand>
</feature>
<accession>A0ABU5ZLA4</accession>
<feature type="binding site" evidence="10">
    <location>
        <begin position="233"/>
        <end position="241"/>
    </location>
    <ligand>
        <name>ATP</name>
        <dbReference type="ChEBI" id="CHEBI:30616"/>
    </ligand>
</feature>
<evidence type="ECO:0000313" key="11">
    <source>
        <dbReference type="EMBL" id="MEB3102963.1"/>
    </source>
</evidence>
<dbReference type="Gene3D" id="3.90.228.20">
    <property type="match status" value="1"/>
</dbReference>
<feature type="binding site" evidence="10">
    <location>
        <position position="217"/>
    </location>
    <ligand>
        <name>ATP</name>
        <dbReference type="ChEBI" id="CHEBI:30616"/>
    </ligand>
</feature>
<keyword evidence="10" id="KW-0479">Metal-binding</keyword>
<dbReference type="InterPro" id="IPR015994">
    <property type="entry name" value="PEPCK_ATP_CS"/>
</dbReference>
<dbReference type="InterPro" id="IPR013035">
    <property type="entry name" value="PEP_carboxykinase_C"/>
</dbReference>
<keyword evidence="4 10" id="KW-0312">Gluconeogenesis</keyword>
<comment type="function">
    <text evidence="10">Involved in the gluconeogenesis. Catalyzes the conversion of oxaloacetate (OAA) to phosphoenolpyruvate (PEP) through direct phosphoryl transfer between the nucleoside triphosphate and OAA.</text>
</comment>
<proteinExistence type="inferred from homology"/>
<dbReference type="Proteomes" id="UP001310386">
    <property type="component" value="Unassembled WGS sequence"/>
</dbReference>
<evidence type="ECO:0000256" key="5">
    <source>
        <dbReference type="ARBA" id="ARBA00022741"/>
    </source>
</evidence>
<dbReference type="NCBIfam" id="NF006821">
    <property type="entry name" value="PRK09344.1-3"/>
    <property type="match status" value="1"/>
</dbReference>
<keyword evidence="6 10" id="KW-0210">Decarboxylase</keyword>
<keyword evidence="12" id="KW-1185">Reference proteome</keyword>
<dbReference type="EC" id="4.1.1.49" evidence="3 10"/>
<comment type="pathway">
    <text evidence="1 10">Carbohydrate biosynthesis; gluconeogenesis.</text>
</comment>
<evidence type="ECO:0000256" key="6">
    <source>
        <dbReference type="ARBA" id="ARBA00022793"/>
    </source>
</evidence>
<keyword evidence="5 10" id="KW-0547">Nucleotide-binding</keyword>
<comment type="subcellular location">
    <subcellularLocation>
        <location evidence="10">Cytoplasm</location>
    </subcellularLocation>
</comment>
<dbReference type="PIRSF" id="PIRSF006294">
    <property type="entry name" value="PEP_crbxkin"/>
    <property type="match status" value="1"/>
</dbReference>
<feature type="binding site" evidence="10">
    <location>
        <position position="198"/>
    </location>
    <ligand>
        <name>Mn(2+)</name>
        <dbReference type="ChEBI" id="CHEBI:29035"/>
    </ligand>
</feature>
<evidence type="ECO:0000256" key="7">
    <source>
        <dbReference type="ARBA" id="ARBA00022840"/>
    </source>
</evidence>
<evidence type="ECO:0000256" key="8">
    <source>
        <dbReference type="ARBA" id="ARBA00023239"/>
    </source>
</evidence>
<feature type="binding site" evidence="10">
    <location>
        <position position="254"/>
    </location>
    <ligand>
        <name>Mn(2+)</name>
        <dbReference type="ChEBI" id="CHEBI:29035"/>
    </ligand>
</feature>
<reference evidence="11" key="1">
    <citation type="submission" date="2023-12" db="EMBL/GenBank/DDBJ databases">
        <title>Fervidustalea candida gen. nov., sp. nov., a novel member of the family Paenibacillaceae isolated from a geothermal area.</title>
        <authorList>
            <person name="Li W.-J."/>
            <person name="Jiao J.-Y."/>
            <person name="Chen Y."/>
        </authorList>
    </citation>
    <scope>NUCLEOTIDE SEQUENCE</scope>
    <source>
        <strain evidence="11">SYSU GA230002</strain>
    </source>
</reference>
<dbReference type="EMBL" id="JAYJLD010000025">
    <property type="protein sequence ID" value="MEB3102963.1"/>
    <property type="molecule type" value="Genomic_DNA"/>
</dbReference>
<dbReference type="Pfam" id="PF01293">
    <property type="entry name" value="PEPCK_ATP"/>
    <property type="match status" value="1"/>
</dbReference>
<comment type="caution">
    <text evidence="11">The sequence shown here is derived from an EMBL/GenBank/DDBJ whole genome shotgun (WGS) entry which is preliminary data.</text>
</comment>
<feature type="binding site" evidence="10">
    <location>
        <position position="192"/>
    </location>
    <ligand>
        <name>substrate</name>
    </ligand>
</feature>
<keyword evidence="8 10" id="KW-0456">Lyase</keyword>
<comment type="similarity">
    <text evidence="2 10">Belongs to the phosphoenolpyruvate carboxykinase (ATP) family.</text>
</comment>
<organism evidence="11 12">
    <name type="scientific">Ferviditalea candida</name>
    <dbReference type="NCBI Taxonomy" id="3108399"/>
    <lineage>
        <taxon>Bacteria</taxon>
        <taxon>Bacillati</taxon>
        <taxon>Bacillota</taxon>
        <taxon>Bacilli</taxon>
        <taxon>Bacillales</taxon>
        <taxon>Paenibacillaceae</taxon>
        <taxon>Ferviditalea</taxon>
    </lineage>
</organism>
<dbReference type="PROSITE" id="PS00532">
    <property type="entry name" value="PEPCK_ATP"/>
    <property type="match status" value="1"/>
</dbReference>
<dbReference type="NCBIfam" id="NF006820">
    <property type="entry name" value="PRK09344.1-2"/>
    <property type="match status" value="1"/>
</dbReference>
<feature type="binding site" evidence="10">
    <location>
        <position position="319"/>
    </location>
    <ligand>
        <name>substrate</name>
    </ligand>
</feature>
<evidence type="ECO:0000256" key="10">
    <source>
        <dbReference type="HAMAP-Rule" id="MF_00453"/>
    </source>
</evidence>
<keyword evidence="7 10" id="KW-0067">ATP-binding</keyword>
<feature type="binding site" evidence="10">
    <location>
        <position position="444"/>
    </location>
    <ligand>
        <name>ATP</name>
        <dbReference type="ChEBI" id="CHEBI:30616"/>
    </ligand>
</feature>
<feature type="binding site" evidence="10">
    <location>
        <position position="198"/>
    </location>
    <ligand>
        <name>ATP</name>
        <dbReference type="ChEBI" id="CHEBI:30616"/>
    </ligand>
</feature>
<dbReference type="PANTHER" id="PTHR30031">
    <property type="entry name" value="PHOSPHOENOLPYRUVATE CARBOXYKINASE ATP"/>
    <property type="match status" value="1"/>
</dbReference>
<dbReference type="GO" id="GO:0004612">
    <property type="term" value="F:phosphoenolpyruvate carboxykinase (ATP) activity"/>
    <property type="evidence" value="ECO:0007669"/>
    <property type="project" value="UniProtKB-EC"/>
</dbReference>
<comment type="caution">
    <text evidence="10">Lacks conserved residue(s) required for the propagation of feature annotation.</text>
</comment>
<dbReference type="NCBIfam" id="TIGR00224">
    <property type="entry name" value="pckA"/>
    <property type="match status" value="1"/>
</dbReference>
<dbReference type="InterPro" id="IPR008210">
    <property type="entry name" value="PEP_carboxykinase_N"/>
</dbReference>
<evidence type="ECO:0000256" key="1">
    <source>
        <dbReference type="ARBA" id="ARBA00004742"/>
    </source>
</evidence>
<feature type="binding site" evidence="10">
    <location>
        <position position="319"/>
    </location>
    <ligand>
        <name>ATP</name>
        <dbReference type="ChEBI" id="CHEBI:30616"/>
    </ligand>
</feature>
<feature type="binding site" evidence="10">
    <location>
        <position position="282"/>
    </location>
    <ligand>
        <name>ATP</name>
        <dbReference type="ChEBI" id="CHEBI:30616"/>
    </ligand>
</feature>
<protein>
    <recommendedName>
        <fullName evidence="3 10">Phosphoenolpyruvate carboxykinase (ATP)</fullName>
        <shortName evidence="10">PCK</shortName>
        <shortName evidence="10">PEP carboxykinase</shortName>
        <shortName evidence="10">PEPCK</shortName>
        <ecNumber evidence="3 10">4.1.1.49</ecNumber>
    </recommendedName>
</protein>
<dbReference type="Gene3D" id="2.170.8.10">
    <property type="entry name" value="Phosphoenolpyruvate Carboxykinase, domain 2"/>
    <property type="match status" value="1"/>
</dbReference>
<feature type="binding site" evidence="10">
    <location>
        <position position="198"/>
    </location>
    <ligand>
        <name>substrate</name>
    </ligand>
</feature>
<dbReference type="InterPro" id="IPR001272">
    <property type="entry name" value="PEP_carboxykinase_ATP"/>
</dbReference>
<comment type="catalytic activity">
    <reaction evidence="9 10">
        <text>oxaloacetate + ATP = phosphoenolpyruvate + ADP + CO2</text>
        <dbReference type="Rhea" id="RHEA:18617"/>
        <dbReference type="ChEBI" id="CHEBI:16452"/>
        <dbReference type="ChEBI" id="CHEBI:16526"/>
        <dbReference type="ChEBI" id="CHEBI:30616"/>
        <dbReference type="ChEBI" id="CHEBI:58702"/>
        <dbReference type="ChEBI" id="CHEBI:456216"/>
        <dbReference type="EC" id="4.1.1.49"/>
    </reaction>
</comment>
<evidence type="ECO:0000256" key="4">
    <source>
        <dbReference type="ARBA" id="ARBA00022432"/>
    </source>
</evidence>
<evidence type="ECO:0000256" key="3">
    <source>
        <dbReference type="ARBA" id="ARBA00012363"/>
    </source>
</evidence>
<dbReference type="PANTHER" id="PTHR30031:SF0">
    <property type="entry name" value="PHOSPHOENOLPYRUVATE CARBOXYKINASE (ATP)"/>
    <property type="match status" value="1"/>
</dbReference>
<dbReference type="Gene3D" id="3.40.449.10">
    <property type="entry name" value="Phosphoenolpyruvate Carboxykinase, domain 1"/>
    <property type="match status" value="1"/>
</dbReference>
<comment type="cofactor">
    <cofactor evidence="10">
        <name>Mn(2+)</name>
        <dbReference type="ChEBI" id="CHEBI:29035"/>
    </cofactor>
    <text evidence="10">Binds 1 Mn(2+) ion per subunit.</text>
</comment>
<dbReference type="SUPFAM" id="SSF68923">
    <property type="entry name" value="PEP carboxykinase N-terminal domain"/>
    <property type="match status" value="1"/>
</dbReference>
<name>A0ABU5ZLA4_9BACL</name>